<comment type="cofactor">
    <cofactor evidence="1">
        <name>Mn(2+)</name>
        <dbReference type="ChEBI" id="CHEBI:29035"/>
    </cofactor>
</comment>
<dbReference type="GO" id="GO:0046872">
    <property type="term" value="F:metal ion binding"/>
    <property type="evidence" value="ECO:0007669"/>
    <property type="project" value="UniProtKB-KW"/>
</dbReference>
<keyword evidence="6 13" id="KW-0479">Metal-binding</keyword>
<dbReference type="Gene3D" id="3.30.70.590">
    <property type="entry name" value="Poly(A) polymerase predicted RNA binding domain"/>
    <property type="match status" value="1"/>
</dbReference>
<dbReference type="SUPFAM" id="SSF81301">
    <property type="entry name" value="Nucleotidyltransferase"/>
    <property type="match status" value="1"/>
</dbReference>
<dbReference type="GO" id="GO:0005634">
    <property type="term" value="C:nucleus"/>
    <property type="evidence" value="ECO:0007669"/>
    <property type="project" value="UniProtKB-SubCell"/>
</dbReference>
<dbReference type="KEGG" id="bpg:Bathy02g01260"/>
<dbReference type="AlphaFoldDB" id="K8EAY4"/>
<keyword evidence="9 13" id="KW-0460">Magnesium</keyword>
<feature type="compositionally biased region" description="Basic and acidic residues" evidence="14">
    <location>
        <begin position="584"/>
        <end position="612"/>
    </location>
</feature>
<evidence type="ECO:0000256" key="9">
    <source>
        <dbReference type="ARBA" id="ARBA00022842"/>
    </source>
</evidence>
<dbReference type="STRING" id="41875.K8EAY4"/>
<feature type="binding site" evidence="13">
    <location>
        <position position="101"/>
    </location>
    <ligand>
        <name>Mg(2+)</name>
        <dbReference type="ChEBI" id="CHEBI:18420"/>
        <label>2</label>
        <note>catalytic</note>
    </ligand>
</feature>
<feature type="binding site" evidence="13">
    <location>
        <position position="103"/>
    </location>
    <ligand>
        <name>Mg(2+)</name>
        <dbReference type="ChEBI" id="CHEBI:18420"/>
        <label>1</label>
        <note>catalytic</note>
    </ligand>
</feature>
<dbReference type="GO" id="GO:0006397">
    <property type="term" value="P:mRNA processing"/>
    <property type="evidence" value="ECO:0007669"/>
    <property type="project" value="UniProtKB-KW"/>
</dbReference>
<keyword evidence="10 11" id="KW-0539">Nucleus</keyword>
<feature type="region of interest" description="Disordered" evidence="14">
    <location>
        <begin position="1"/>
        <end position="23"/>
    </location>
</feature>
<keyword evidence="8 11" id="KW-0067">ATP-binding</keyword>
<gene>
    <name evidence="18" type="ORF">Bathy02g01260</name>
</gene>
<dbReference type="GO" id="GO:0003723">
    <property type="term" value="F:RNA binding"/>
    <property type="evidence" value="ECO:0007669"/>
    <property type="project" value="UniProtKB-UniRule"/>
</dbReference>
<proteinExistence type="inferred from homology"/>
<evidence type="ECO:0000256" key="10">
    <source>
        <dbReference type="ARBA" id="ARBA00023242"/>
    </source>
</evidence>
<dbReference type="GeneID" id="19017240"/>
<dbReference type="SUPFAM" id="SSF55003">
    <property type="entry name" value="PAP/Archaeal CCA-adding enzyme, C-terminal domain"/>
    <property type="match status" value="1"/>
</dbReference>
<dbReference type="InterPro" id="IPR048840">
    <property type="entry name" value="PolA_pol_NTPase"/>
</dbReference>
<dbReference type="InterPro" id="IPR014492">
    <property type="entry name" value="PolyA_polymerase"/>
</dbReference>
<name>K8EAY4_9CHLO</name>
<evidence type="ECO:0000256" key="1">
    <source>
        <dbReference type="ARBA" id="ARBA00001936"/>
    </source>
</evidence>
<dbReference type="Proteomes" id="UP000198341">
    <property type="component" value="Chromosome 2"/>
</dbReference>
<evidence type="ECO:0000256" key="3">
    <source>
        <dbReference type="ARBA" id="ARBA00010912"/>
    </source>
</evidence>
<dbReference type="InterPro" id="IPR007010">
    <property type="entry name" value="PolA_pol_RNA-bd_dom"/>
</dbReference>
<dbReference type="InterPro" id="IPR011068">
    <property type="entry name" value="NuclTrfase_I-like_C"/>
</dbReference>
<evidence type="ECO:0000256" key="4">
    <source>
        <dbReference type="ARBA" id="ARBA00022664"/>
    </source>
</evidence>
<dbReference type="SUPFAM" id="SSF81631">
    <property type="entry name" value="PAP/OAS1 substrate-binding domain"/>
    <property type="match status" value="1"/>
</dbReference>
<feature type="region of interest" description="Disordered" evidence="14">
    <location>
        <begin position="520"/>
        <end position="616"/>
    </location>
</feature>
<dbReference type="Pfam" id="PF04926">
    <property type="entry name" value="PAP_RNA-bind"/>
    <property type="match status" value="1"/>
</dbReference>
<dbReference type="Pfam" id="PF20750">
    <property type="entry name" value="PAP_NTPase"/>
    <property type="match status" value="1"/>
</dbReference>
<reference evidence="18 19" key="1">
    <citation type="submission" date="2011-10" db="EMBL/GenBank/DDBJ databases">
        <authorList>
            <person name="Genoscope - CEA"/>
        </authorList>
    </citation>
    <scope>NUCLEOTIDE SEQUENCE [LARGE SCALE GENOMIC DNA]</scope>
    <source>
        <strain evidence="18 19">RCC 1105</strain>
    </source>
</reference>
<feature type="binding site" evidence="12">
    <location>
        <begin position="244"/>
        <end position="245"/>
    </location>
    <ligand>
        <name>ATP</name>
        <dbReference type="ChEBI" id="CHEBI:30616"/>
    </ligand>
</feature>
<dbReference type="Pfam" id="PF04928">
    <property type="entry name" value="PAP_central"/>
    <property type="match status" value="1"/>
</dbReference>
<feature type="binding site" evidence="13">
    <location>
        <position position="103"/>
    </location>
    <ligand>
        <name>Mg(2+)</name>
        <dbReference type="ChEBI" id="CHEBI:18420"/>
        <label>2</label>
        <note>catalytic</note>
    </ligand>
</feature>
<feature type="domain" description="Poly(A) polymerase nucleotidyltransferase" evidence="17">
    <location>
        <begin position="26"/>
        <end position="212"/>
    </location>
</feature>
<dbReference type="eggNOG" id="KOG2245">
    <property type="taxonomic scope" value="Eukaryota"/>
</dbReference>
<evidence type="ECO:0000313" key="19">
    <source>
        <dbReference type="Proteomes" id="UP000198341"/>
    </source>
</evidence>
<evidence type="ECO:0000256" key="7">
    <source>
        <dbReference type="ARBA" id="ARBA00022741"/>
    </source>
</evidence>
<evidence type="ECO:0000256" key="11">
    <source>
        <dbReference type="PIRNR" id="PIRNR018425"/>
    </source>
</evidence>
<dbReference type="EMBL" id="FO082277">
    <property type="protein sequence ID" value="CCO14946.1"/>
    <property type="molecule type" value="Genomic_DNA"/>
</dbReference>
<evidence type="ECO:0000259" key="16">
    <source>
        <dbReference type="Pfam" id="PF04928"/>
    </source>
</evidence>
<keyword evidence="7 11" id="KW-0547">Nucleotide-binding</keyword>
<keyword evidence="4 11" id="KW-0507">mRNA processing</keyword>
<dbReference type="Gene3D" id="3.30.460.10">
    <property type="entry name" value="Beta Polymerase, domain 2"/>
    <property type="match status" value="1"/>
</dbReference>
<dbReference type="FunFam" id="1.10.1410.10:FF:000001">
    <property type="entry name" value="Putative poly(A) polymerase gamma"/>
    <property type="match status" value="1"/>
</dbReference>
<comment type="function">
    <text evidence="11">Polymerase that creates the 3'-poly(A) tail of mRNA's.</text>
</comment>
<feature type="domain" description="Poly(A) polymerase RNA-binding" evidence="15">
    <location>
        <begin position="368"/>
        <end position="428"/>
    </location>
</feature>
<evidence type="ECO:0000256" key="6">
    <source>
        <dbReference type="ARBA" id="ARBA00022723"/>
    </source>
</evidence>
<dbReference type="GO" id="GO:1990817">
    <property type="term" value="F:poly(A) RNA polymerase activity"/>
    <property type="evidence" value="ECO:0007669"/>
    <property type="project" value="UniProtKB-UniRule"/>
</dbReference>
<dbReference type="InterPro" id="IPR043519">
    <property type="entry name" value="NT_sf"/>
</dbReference>
<dbReference type="EC" id="2.7.7.19" evidence="11"/>
<dbReference type="InterPro" id="IPR007012">
    <property type="entry name" value="PolA_pol_cen_dom"/>
</dbReference>
<evidence type="ECO:0000259" key="17">
    <source>
        <dbReference type="Pfam" id="PF20750"/>
    </source>
</evidence>
<feature type="binding site" evidence="12">
    <location>
        <position position="164"/>
    </location>
    <ligand>
        <name>ATP</name>
        <dbReference type="ChEBI" id="CHEBI:30616"/>
    </ligand>
</feature>
<evidence type="ECO:0000256" key="13">
    <source>
        <dbReference type="PIRSR" id="PIRSR018425-2"/>
    </source>
</evidence>
<feature type="compositionally biased region" description="Low complexity" evidence="14">
    <location>
        <begin position="1"/>
        <end position="19"/>
    </location>
</feature>
<comment type="catalytic activity">
    <reaction evidence="11">
        <text>RNA(n) + ATP = RNA(n)-3'-adenine ribonucleotide + diphosphate</text>
        <dbReference type="Rhea" id="RHEA:11332"/>
        <dbReference type="Rhea" id="RHEA-COMP:14527"/>
        <dbReference type="Rhea" id="RHEA-COMP:17347"/>
        <dbReference type="ChEBI" id="CHEBI:30616"/>
        <dbReference type="ChEBI" id="CHEBI:33019"/>
        <dbReference type="ChEBI" id="CHEBI:140395"/>
        <dbReference type="ChEBI" id="CHEBI:173115"/>
        <dbReference type="EC" id="2.7.7.19"/>
    </reaction>
</comment>
<evidence type="ECO:0000256" key="5">
    <source>
        <dbReference type="ARBA" id="ARBA00022679"/>
    </source>
</evidence>
<keyword evidence="5 11" id="KW-0808">Transferase</keyword>
<accession>K8EAY4</accession>
<evidence type="ECO:0000259" key="15">
    <source>
        <dbReference type="Pfam" id="PF04926"/>
    </source>
</evidence>
<evidence type="ECO:0000256" key="8">
    <source>
        <dbReference type="ARBA" id="ARBA00022840"/>
    </source>
</evidence>
<feature type="compositionally biased region" description="Basic and acidic residues" evidence="14">
    <location>
        <begin position="542"/>
        <end position="569"/>
    </location>
</feature>
<evidence type="ECO:0000313" key="18">
    <source>
        <dbReference type="EMBL" id="CCO14946.1"/>
    </source>
</evidence>
<comment type="similarity">
    <text evidence="3 11">Belongs to the poly(A) polymerase family.</text>
</comment>
<feature type="binding site" evidence="12">
    <location>
        <begin position="101"/>
        <end position="103"/>
    </location>
    <ligand>
        <name>ATP</name>
        <dbReference type="ChEBI" id="CHEBI:30616"/>
    </ligand>
</feature>
<feature type="binding site" evidence="13">
    <location>
        <position position="101"/>
    </location>
    <ligand>
        <name>Mg(2+)</name>
        <dbReference type="ChEBI" id="CHEBI:18420"/>
        <label>1</label>
        <note>catalytic</note>
    </ligand>
</feature>
<dbReference type="Gene3D" id="1.10.1410.10">
    <property type="match status" value="1"/>
</dbReference>
<keyword evidence="19" id="KW-1185">Reference proteome</keyword>
<feature type="domain" description="Poly(A) polymerase central" evidence="16">
    <location>
        <begin position="218"/>
        <end position="365"/>
    </location>
</feature>
<dbReference type="GO" id="GO:0005524">
    <property type="term" value="F:ATP binding"/>
    <property type="evidence" value="ECO:0007669"/>
    <property type="project" value="UniProtKB-UniRule"/>
</dbReference>
<dbReference type="PANTHER" id="PTHR10682">
    <property type="entry name" value="POLY A POLYMERASE"/>
    <property type="match status" value="1"/>
</dbReference>
<dbReference type="OrthoDB" id="412748at2759"/>
<comment type="cofactor">
    <cofactor evidence="13">
        <name>Mg(2+)</name>
        <dbReference type="ChEBI" id="CHEBI:18420"/>
    </cofactor>
    <text evidence="13">Binds 2 magnesium ions. Also active with manganese.</text>
</comment>
<dbReference type="CDD" id="cd05402">
    <property type="entry name" value="NT_PAP_TUTase"/>
    <property type="match status" value="1"/>
</dbReference>
<feature type="binding site" evidence="13">
    <location>
        <position position="164"/>
    </location>
    <ligand>
        <name>Mg(2+)</name>
        <dbReference type="ChEBI" id="CHEBI:18420"/>
        <label>2</label>
        <note>catalytic</note>
    </ligand>
</feature>
<feature type="binding site" evidence="12">
    <location>
        <begin position="88"/>
        <end position="90"/>
    </location>
    <ligand>
        <name>ATP</name>
        <dbReference type="ChEBI" id="CHEBI:30616"/>
    </ligand>
</feature>
<dbReference type="GO" id="GO:0031123">
    <property type="term" value="P:RNA 3'-end processing"/>
    <property type="evidence" value="ECO:0007669"/>
    <property type="project" value="InterPro"/>
</dbReference>
<evidence type="ECO:0000256" key="12">
    <source>
        <dbReference type="PIRSR" id="PIRSR018425-1"/>
    </source>
</evidence>
<protein>
    <recommendedName>
        <fullName evidence="11">Poly(A) polymerase</fullName>
        <ecNumber evidence="11">2.7.7.19</ecNumber>
    </recommendedName>
</protein>
<organism evidence="18 19">
    <name type="scientific">Bathycoccus prasinos</name>
    <dbReference type="NCBI Taxonomy" id="41875"/>
    <lineage>
        <taxon>Eukaryota</taxon>
        <taxon>Viridiplantae</taxon>
        <taxon>Chlorophyta</taxon>
        <taxon>Mamiellophyceae</taxon>
        <taxon>Mamiellales</taxon>
        <taxon>Bathycoccaceae</taxon>
        <taxon>Bathycoccus</taxon>
    </lineage>
</organism>
<feature type="compositionally biased region" description="Low complexity" evidence="14">
    <location>
        <begin position="530"/>
        <end position="540"/>
    </location>
</feature>
<dbReference type="PANTHER" id="PTHR10682:SF10">
    <property type="entry name" value="POLYNUCLEOTIDE ADENYLYLTRANSFERASE"/>
    <property type="match status" value="1"/>
</dbReference>
<sequence length="632" mass="71138">MMVDNNEGVSGENNNDSSSGGLGALDIKRTKELDSLLKLEDVYESQSECTRREEVLGELNEMLQDWIRTRSLSKGHPDESIRCNLYTFGSYRLGVHGPAADIDSLVIGPKHIDRAEDFFGFEEDDFEGSFYDYMRKHEGTEKIVAVPDAVVPELKTEFRGFEIDVAYCSLPGYSNVPLDLDVLSAKILHGLDDAGVKSLAGCRVADSLLKLVTNHSEYRIALRALRLWAARRGVYSNVVGFFGGVNLAILVARVCQLYPNASASMLVYSFFQIWDNWVWTTPVMLTSLDIAPKDQIPGLRHWDERVNKPERYQLMKIITPAYPAQNSTFNVSSSTLEVLKREFKRGKIVTGKVLIGEAKWTDVWSDVQFFAKYKTYLQLIVTADNEEDFKKWEGWVGSRLKNLVQGVETFSEGAMMAHPGVKKFYDPEKDKEVHCNVFFGLFPNPSTTSGDAREKKKINLNPAIENFQMTVGNYIDRATGSVNWKPGMGVQIKLLRKKDIPSWALPEGGKYEESAFELVGVPGTQPAPPAENVNNNNNNNKRAREEEKEEIKEEVKEGKTEENGDKKEASSLPVPRLAPSVVQKEVEEEKDLLLDSINDNKESERTREEQQHGKVVKKMKVSFASVVRQGSK</sequence>
<evidence type="ECO:0000256" key="14">
    <source>
        <dbReference type="SAM" id="MobiDB-lite"/>
    </source>
</evidence>
<evidence type="ECO:0000256" key="2">
    <source>
        <dbReference type="ARBA" id="ARBA00004123"/>
    </source>
</evidence>
<comment type="subcellular location">
    <subcellularLocation>
        <location evidence="2 11">Nucleus</location>
    </subcellularLocation>
</comment>
<feature type="binding site" evidence="12">
    <location>
        <position position="235"/>
    </location>
    <ligand>
        <name>ATP</name>
        <dbReference type="ChEBI" id="CHEBI:30616"/>
    </ligand>
</feature>
<dbReference type="RefSeq" id="XP_007514706.1">
    <property type="nucleotide sequence ID" value="XM_007514644.1"/>
</dbReference>
<dbReference type="PIRSF" id="PIRSF018425">
    <property type="entry name" value="PolyA_polymerase"/>
    <property type="match status" value="1"/>
</dbReference>